<dbReference type="SUPFAM" id="SSF53067">
    <property type="entry name" value="Actin-like ATPase domain"/>
    <property type="match status" value="1"/>
</dbReference>
<dbReference type="Proteomes" id="UP001352852">
    <property type="component" value="Unassembled WGS sequence"/>
</dbReference>
<evidence type="ECO:0008006" key="3">
    <source>
        <dbReference type="Google" id="ProtNLM"/>
    </source>
</evidence>
<name>A0ABU7DB14_9TELE</name>
<gene>
    <name evidence="1" type="ORF">CHARACLAT_029239</name>
</gene>
<reference evidence="1 2" key="1">
    <citation type="submission" date="2021-06" db="EMBL/GenBank/DDBJ databases">
        <authorList>
            <person name="Palmer J.M."/>
        </authorList>
    </citation>
    <scope>NUCLEOTIDE SEQUENCE [LARGE SCALE GENOMIC DNA]</scope>
    <source>
        <strain evidence="1 2">CL_MEX2019</strain>
        <tissue evidence="1">Muscle</tissue>
    </source>
</reference>
<dbReference type="InterPro" id="IPR043129">
    <property type="entry name" value="ATPase_NBD"/>
</dbReference>
<accession>A0ABU7DB14</accession>
<dbReference type="Gene3D" id="2.30.36.70">
    <property type="entry name" value="Actin, Chain A, domain 2"/>
    <property type="match status" value="1"/>
</dbReference>
<dbReference type="Pfam" id="PF00022">
    <property type="entry name" value="Actin"/>
    <property type="match status" value="1"/>
</dbReference>
<dbReference type="InterPro" id="IPR004000">
    <property type="entry name" value="Actin"/>
</dbReference>
<proteinExistence type="predicted"/>
<evidence type="ECO:0000313" key="1">
    <source>
        <dbReference type="EMBL" id="MED6272327.1"/>
    </source>
</evidence>
<dbReference type="EMBL" id="JAHUTJ010020474">
    <property type="protein sequence ID" value="MED6272327.1"/>
    <property type="molecule type" value="Genomic_DNA"/>
</dbReference>
<evidence type="ECO:0000313" key="2">
    <source>
        <dbReference type="Proteomes" id="UP001352852"/>
    </source>
</evidence>
<organism evidence="1 2">
    <name type="scientific">Characodon lateralis</name>
    <dbReference type="NCBI Taxonomy" id="208331"/>
    <lineage>
        <taxon>Eukaryota</taxon>
        <taxon>Metazoa</taxon>
        <taxon>Chordata</taxon>
        <taxon>Craniata</taxon>
        <taxon>Vertebrata</taxon>
        <taxon>Euteleostomi</taxon>
        <taxon>Actinopterygii</taxon>
        <taxon>Neopterygii</taxon>
        <taxon>Teleostei</taxon>
        <taxon>Neoteleostei</taxon>
        <taxon>Acanthomorphata</taxon>
        <taxon>Ovalentaria</taxon>
        <taxon>Atherinomorphae</taxon>
        <taxon>Cyprinodontiformes</taxon>
        <taxon>Goodeidae</taxon>
        <taxon>Characodon</taxon>
    </lineage>
</organism>
<keyword evidence="2" id="KW-1185">Reference proteome</keyword>
<protein>
    <recommendedName>
        <fullName evidence="3">Actin-related protein 3</fullName>
    </recommendedName>
</protein>
<sequence length="132" mass="14755">MAARLPACVVDCGTGYTKLGYAGNTEPQFIVPSCIAIKESAKVGDQAQRRMMKGVDDLDFYIGDEAVDKPSYSTKVSRHECRLKLNILEGQRLMCSLDPTGTFNRTFLHVQHNLRMVPLSTPTIIKFRTFDP</sequence>
<comment type="caution">
    <text evidence="1">The sequence shown here is derived from an EMBL/GenBank/DDBJ whole genome shotgun (WGS) entry which is preliminary data.</text>
</comment>